<dbReference type="PANTHER" id="PTHR43820">
    <property type="entry name" value="HIGH-AFFINITY BRANCHED-CHAIN AMINO ACID TRANSPORT ATP-BINDING PROTEIN LIVF"/>
    <property type="match status" value="1"/>
</dbReference>
<name>A0A1H9ECV5_9HYPH</name>
<dbReference type="GO" id="GO:0016887">
    <property type="term" value="F:ATP hydrolysis activity"/>
    <property type="evidence" value="ECO:0007669"/>
    <property type="project" value="InterPro"/>
</dbReference>
<keyword evidence="8" id="KW-1185">Reference proteome</keyword>
<organism evidence="7 8">
    <name type="scientific">Faunimonas pinastri</name>
    <dbReference type="NCBI Taxonomy" id="1855383"/>
    <lineage>
        <taxon>Bacteria</taxon>
        <taxon>Pseudomonadati</taxon>
        <taxon>Pseudomonadota</taxon>
        <taxon>Alphaproteobacteria</taxon>
        <taxon>Hyphomicrobiales</taxon>
        <taxon>Afifellaceae</taxon>
        <taxon>Faunimonas</taxon>
    </lineage>
</organism>
<dbReference type="SUPFAM" id="SSF52540">
    <property type="entry name" value="P-loop containing nucleoside triphosphate hydrolases"/>
    <property type="match status" value="1"/>
</dbReference>
<dbReference type="Proteomes" id="UP000199647">
    <property type="component" value="Unassembled WGS sequence"/>
</dbReference>
<keyword evidence="3" id="KW-0547">Nucleotide-binding</keyword>
<dbReference type="CDD" id="cd03224">
    <property type="entry name" value="ABC_TM1139_LivF_branched"/>
    <property type="match status" value="1"/>
</dbReference>
<dbReference type="GO" id="GO:0015658">
    <property type="term" value="F:branched-chain amino acid transmembrane transporter activity"/>
    <property type="evidence" value="ECO:0007669"/>
    <property type="project" value="TreeGrafter"/>
</dbReference>
<keyword evidence="4 7" id="KW-0067">ATP-binding</keyword>
<dbReference type="InterPro" id="IPR027417">
    <property type="entry name" value="P-loop_NTPase"/>
</dbReference>
<dbReference type="RefSeq" id="WP_092495748.1">
    <property type="nucleotide sequence ID" value="NZ_FOFG01000003.1"/>
</dbReference>
<evidence type="ECO:0000256" key="3">
    <source>
        <dbReference type="ARBA" id="ARBA00022741"/>
    </source>
</evidence>
<dbReference type="InterPro" id="IPR017871">
    <property type="entry name" value="ABC_transporter-like_CS"/>
</dbReference>
<evidence type="ECO:0000256" key="4">
    <source>
        <dbReference type="ARBA" id="ARBA00022840"/>
    </source>
</evidence>
<dbReference type="InterPro" id="IPR003439">
    <property type="entry name" value="ABC_transporter-like_ATP-bd"/>
</dbReference>
<reference evidence="7 8" key="1">
    <citation type="submission" date="2016-10" db="EMBL/GenBank/DDBJ databases">
        <authorList>
            <person name="de Groot N.N."/>
        </authorList>
    </citation>
    <scope>NUCLEOTIDE SEQUENCE [LARGE SCALE GENOMIC DNA]</scope>
    <source>
        <strain evidence="7 8">A52C2</strain>
    </source>
</reference>
<evidence type="ECO:0000259" key="6">
    <source>
        <dbReference type="PROSITE" id="PS50893"/>
    </source>
</evidence>
<feature type="domain" description="ABC transporter" evidence="6">
    <location>
        <begin position="2"/>
        <end position="232"/>
    </location>
</feature>
<keyword evidence="5" id="KW-0029">Amino-acid transport</keyword>
<dbReference type="STRING" id="1855383.SAMN05216548_103138"/>
<keyword evidence="2" id="KW-0813">Transport</keyword>
<proteinExistence type="inferred from homology"/>
<dbReference type="Gene3D" id="3.40.50.300">
    <property type="entry name" value="P-loop containing nucleotide triphosphate hydrolases"/>
    <property type="match status" value="1"/>
</dbReference>
<dbReference type="GO" id="GO:0005524">
    <property type="term" value="F:ATP binding"/>
    <property type="evidence" value="ECO:0007669"/>
    <property type="project" value="UniProtKB-KW"/>
</dbReference>
<dbReference type="OrthoDB" id="9776369at2"/>
<dbReference type="PANTHER" id="PTHR43820:SF4">
    <property type="entry name" value="HIGH-AFFINITY BRANCHED-CHAIN AMINO ACID TRANSPORT ATP-BINDING PROTEIN LIVF"/>
    <property type="match status" value="1"/>
</dbReference>
<dbReference type="SMART" id="SM00382">
    <property type="entry name" value="AAA"/>
    <property type="match status" value="1"/>
</dbReference>
<dbReference type="GO" id="GO:0015807">
    <property type="term" value="P:L-amino acid transport"/>
    <property type="evidence" value="ECO:0007669"/>
    <property type="project" value="TreeGrafter"/>
</dbReference>
<dbReference type="InterPro" id="IPR003593">
    <property type="entry name" value="AAA+_ATPase"/>
</dbReference>
<protein>
    <submittedName>
        <fullName evidence="7">Amino acid/amide ABC transporter ATP-binding protein 2, HAAT family</fullName>
    </submittedName>
</protein>
<dbReference type="AlphaFoldDB" id="A0A1H9ECV5"/>
<dbReference type="PROSITE" id="PS50893">
    <property type="entry name" value="ABC_TRANSPORTER_2"/>
    <property type="match status" value="1"/>
</dbReference>
<comment type="similarity">
    <text evidence="1">Belongs to the ABC transporter superfamily.</text>
</comment>
<evidence type="ECO:0000256" key="1">
    <source>
        <dbReference type="ARBA" id="ARBA00005417"/>
    </source>
</evidence>
<accession>A0A1H9ECV5</accession>
<evidence type="ECO:0000256" key="5">
    <source>
        <dbReference type="ARBA" id="ARBA00022970"/>
    </source>
</evidence>
<dbReference type="EMBL" id="FOFG01000003">
    <property type="protein sequence ID" value="SEQ23485.1"/>
    <property type="molecule type" value="Genomic_DNA"/>
</dbReference>
<evidence type="ECO:0000313" key="7">
    <source>
        <dbReference type="EMBL" id="SEQ23485.1"/>
    </source>
</evidence>
<dbReference type="Pfam" id="PF00005">
    <property type="entry name" value="ABC_tran"/>
    <property type="match status" value="1"/>
</dbReference>
<dbReference type="PROSITE" id="PS00211">
    <property type="entry name" value="ABC_TRANSPORTER_1"/>
    <property type="match status" value="1"/>
</dbReference>
<evidence type="ECO:0000256" key="2">
    <source>
        <dbReference type="ARBA" id="ARBA00022448"/>
    </source>
</evidence>
<dbReference type="InterPro" id="IPR052156">
    <property type="entry name" value="BCAA_Transport_ATP-bd_LivF"/>
</dbReference>
<sequence length="232" mass="24761">MLEIEELSAGYDRLEVLRGVNITVADGGSVVVMGANGAGKSTLCRAISGLIECRRGAIRFDGADISRVGTSERVRRGIVQVPEGRQVFPQMTVKENLRLGGWIHGKAKEAALREIYDLFPRLEERQGQNAGLLSGGEQQLLALGRAMMGRPKLLLLDEPTQGLSPVAIEQVAEALISIGRRGVSILLVEQNLALAEAVGRYAYVLETGRCAAEGPAAELLSSDVVAASYLGH</sequence>
<evidence type="ECO:0000313" key="8">
    <source>
        <dbReference type="Proteomes" id="UP000199647"/>
    </source>
</evidence>
<gene>
    <name evidence="7" type="ORF">SAMN05216548_103138</name>
</gene>